<dbReference type="SUPFAM" id="SSF52518">
    <property type="entry name" value="Thiamin diphosphate-binding fold (THDP-binding)"/>
    <property type="match status" value="1"/>
</dbReference>
<dbReference type="Pfam" id="PF00456">
    <property type="entry name" value="Transketolase_N"/>
    <property type="match status" value="1"/>
</dbReference>
<evidence type="ECO:0000313" key="6">
    <source>
        <dbReference type="Proteomes" id="UP001501175"/>
    </source>
</evidence>
<comment type="caution">
    <text evidence="5">The sequence shown here is derived from an EMBL/GenBank/DDBJ whole genome shotgun (WGS) entry which is preliminary data.</text>
</comment>
<evidence type="ECO:0000313" key="5">
    <source>
        <dbReference type="EMBL" id="GAA4463119.1"/>
    </source>
</evidence>
<name>A0ABP8NBJ8_9BACT</name>
<dbReference type="PANTHER" id="PTHR47514:SF1">
    <property type="entry name" value="TRANSKETOLASE N-TERMINAL SECTION-RELATED"/>
    <property type="match status" value="1"/>
</dbReference>
<keyword evidence="6" id="KW-1185">Reference proteome</keyword>
<comment type="cofactor">
    <cofactor evidence="1">
        <name>thiamine diphosphate</name>
        <dbReference type="ChEBI" id="CHEBI:58937"/>
    </cofactor>
</comment>
<dbReference type="RefSeq" id="WP_345246487.1">
    <property type="nucleotide sequence ID" value="NZ_BAABHD010000073.1"/>
</dbReference>
<dbReference type="InterPro" id="IPR005474">
    <property type="entry name" value="Transketolase_N"/>
</dbReference>
<keyword evidence="3" id="KW-0786">Thiamine pyrophosphate</keyword>
<dbReference type="EMBL" id="BAABHD010000073">
    <property type="protein sequence ID" value="GAA4463119.1"/>
    <property type="molecule type" value="Genomic_DNA"/>
</dbReference>
<dbReference type="PANTHER" id="PTHR47514">
    <property type="entry name" value="TRANSKETOLASE N-TERMINAL SECTION-RELATED"/>
    <property type="match status" value="1"/>
</dbReference>
<dbReference type="CDD" id="cd02012">
    <property type="entry name" value="TPP_TK"/>
    <property type="match status" value="1"/>
</dbReference>
<comment type="similarity">
    <text evidence="2">Belongs to the transketolase family.</text>
</comment>
<evidence type="ECO:0000256" key="3">
    <source>
        <dbReference type="ARBA" id="ARBA00023052"/>
    </source>
</evidence>
<feature type="domain" description="Transketolase N-terminal" evidence="4">
    <location>
        <begin position="14"/>
        <end position="278"/>
    </location>
</feature>
<dbReference type="InterPro" id="IPR029061">
    <property type="entry name" value="THDP-binding"/>
</dbReference>
<organism evidence="5 6">
    <name type="scientific">Nibrella saemangeumensis</name>
    <dbReference type="NCBI Taxonomy" id="1084526"/>
    <lineage>
        <taxon>Bacteria</taxon>
        <taxon>Pseudomonadati</taxon>
        <taxon>Bacteroidota</taxon>
        <taxon>Cytophagia</taxon>
        <taxon>Cytophagales</taxon>
        <taxon>Spirosomataceae</taxon>
        <taxon>Nibrella</taxon>
    </lineage>
</organism>
<sequence length="290" mass="31839">MITETTQTTELTAIASQVRRDILRMVHAVASGHPGGSLGCADLLVSLFFEQMNLKTDTDGQVVFNMDGAGEDLFFLSNGHISPLYYAVLARRGYFRVSELATFRKLNSRLQGHPATAEHLPGIRIASGSLGQGLSVACGAAYGKKIRKDPNLVFVLMGDGEQQEGQVWEAAMFAPHNRLDNLIAIIDFNGQQIDGPTTSVLDNRDLGQKYRSFGWHVIQMDGNHYDDLNRGLTEARQACGQGMPICIIMKTEMGQGVDFMMHTHKWHGTAPNNDQLSDALAQLPETLGDY</sequence>
<gene>
    <name evidence="5" type="ORF">GCM10023189_40760</name>
</gene>
<evidence type="ECO:0000259" key="4">
    <source>
        <dbReference type="Pfam" id="PF00456"/>
    </source>
</evidence>
<accession>A0ABP8NBJ8</accession>
<dbReference type="Gene3D" id="3.40.50.970">
    <property type="match status" value="1"/>
</dbReference>
<evidence type="ECO:0000256" key="2">
    <source>
        <dbReference type="ARBA" id="ARBA00007131"/>
    </source>
</evidence>
<reference evidence="6" key="1">
    <citation type="journal article" date="2019" name="Int. J. Syst. Evol. Microbiol.">
        <title>The Global Catalogue of Microorganisms (GCM) 10K type strain sequencing project: providing services to taxonomists for standard genome sequencing and annotation.</title>
        <authorList>
            <consortium name="The Broad Institute Genomics Platform"/>
            <consortium name="The Broad Institute Genome Sequencing Center for Infectious Disease"/>
            <person name="Wu L."/>
            <person name="Ma J."/>
        </authorList>
    </citation>
    <scope>NUCLEOTIDE SEQUENCE [LARGE SCALE GENOMIC DNA]</scope>
    <source>
        <strain evidence="6">JCM 17927</strain>
    </source>
</reference>
<dbReference type="Proteomes" id="UP001501175">
    <property type="component" value="Unassembled WGS sequence"/>
</dbReference>
<protein>
    <submittedName>
        <fullName evidence="5">Transketolase</fullName>
    </submittedName>
</protein>
<proteinExistence type="inferred from homology"/>
<evidence type="ECO:0000256" key="1">
    <source>
        <dbReference type="ARBA" id="ARBA00001964"/>
    </source>
</evidence>